<protein>
    <submittedName>
        <fullName evidence="1">Uncharacterized protein</fullName>
    </submittedName>
</protein>
<dbReference type="EMBL" id="KL363357">
    <property type="protein sequence ID" value="KFD46705.1"/>
    <property type="molecule type" value="Genomic_DNA"/>
</dbReference>
<name>A0A085LP09_9BILA</name>
<evidence type="ECO:0000313" key="1">
    <source>
        <dbReference type="EMBL" id="KFD46705.1"/>
    </source>
</evidence>
<accession>A0A085LP09</accession>
<proteinExistence type="predicted"/>
<dbReference type="Proteomes" id="UP000030764">
    <property type="component" value="Unassembled WGS sequence"/>
</dbReference>
<gene>
    <name evidence="1" type="ORF">M513_12415</name>
</gene>
<dbReference type="AlphaFoldDB" id="A0A085LP09"/>
<keyword evidence="2" id="KW-1185">Reference proteome</keyword>
<organism evidence="1 2">
    <name type="scientific">Trichuris suis</name>
    <name type="common">pig whipworm</name>
    <dbReference type="NCBI Taxonomy" id="68888"/>
    <lineage>
        <taxon>Eukaryota</taxon>
        <taxon>Metazoa</taxon>
        <taxon>Ecdysozoa</taxon>
        <taxon>Nematoda</taxon>
        <taxon>Enoplea</taxon>
        <taxon>Dorylaimia</taxon>
        <taxon>Trichinellida</taxon>
        <taxon>Trichuridae</taxon>
        <taxon>Trichuris</taxon>
    </lineage>
</organism>
<reference evidence="1 2" key="1">
    <citation type="journal article" date="2014" name="Nat. Genet.">
        <title>Genome and transcriptome of the porcine whipworm Trichuris suis.</title>
        <authorList>
            <person name="Jex A.R."/>
            <person name="Nejsum P."/>
            <person name="Schwarz E.M."/>
            <person name="Hu L."/>
            <person name="Young N.D."/>
            <person name="Hall R.S."/>
            <person name="Korhonen P.K."/>
            <person name="Liao S."/>
            <person name="Thamsborg S."/>
            <person name="Xia J."/>
            <person name="Xu P."/>
            <person name="Wang S."/>
            <person name="Scheerlinck J.P."/>
            <person name="Hofmann A."/>
            <person name="Sternberg P.W."/>
            <person name="Wang J."/>
            <person name="Gasser R.B."/>
        </authorList>
    </citation>
    <scope>NUCLEOTIDE SEQUENCE [LARGE SCALE GENOMIC DNA]</scope>
    <source>
        <strain evidence="1">DCEP-RM93M</strain>
    </source>
</reference>
<sequence>MPKCRKCNARAKKNATQAKSNNIGAAVVQKVVQYMNSFLLYMFDKCEINYTKLSVAMKPYGDKMQSVLWNMFEHMKYYLEYLFSDLSHLCSVCGSGFMNADCARGLGSKFHVFCFPVIQFEAVQCQAVFPGTLCSQRANHMVECANVSNGSLKPSSPPTQLQVPKPWLQKLVPAANVEVFDGDRKCWPRFIASFKSVVHDSVSSDVDRLALLAQLHSPRI</sequence>
<evidence type="ECO:0000313" key="2">
    <source>
        <dbReference type="Proteomes" id="UP000030764"/>
    </source>
</evidence>